<organism evidence="3">
    <name type="scientific">hydrothermal vent metagenome</name>
    <dbReference type="NCBI Taxonomy" id="652676"/>
    <lineage>
        <taxon>unclassified sequences</taxon>
        <taxon>metagenomes</taxon>
        <taxon>ecological metagenomes</taxon>
    </lineage>
</organism>
<keyword evidence="1" id="KW-0408">Iron</keyword>
<gene>
    <name evidence="3" type="ORF">MNBD_NITROSPINAE05-328</name>
</gene>
<dbReference type="EMBL" id="UOGG01000127">
    <property type="protein sequence ID" value="VAX30738.1"/>
    <property type="molecule type" value="Genomic_DNA"/>
</dbReference>
<keyword evidence="1" id="KW-0411">Iron-sulfur</keyword>
<dbReference type="Gene3D" id="3.30.1050.10">
    <property type="entry name" value="SCP2 sterol-binding domain"/>
    <property type="match status" value="1"/>
</dbReference>
<dbReference type="InterPro" id="IPR004453">
    <property type="entry name" value="QueG"/>
</dbReference>
<name>A0A3B1D434_9ZZZZ</name>
<dbReference type="InterPro" id="IPR017900">
    <property type="entry name" value="4Fe4S_Fe_S_CS"/>
</dbReference>
<dbReference type="InterPro" id="IPR036527">
    <property type="entry name" value="SCP2_sterol-bd_dom_sf"/>
</dbReference>
<evidence type="ECO:0000313" key="3">
    <source>
        <dbReference type="EMBL" id="VAX30738.1"/>
    </source>
</evidence>
<evidence type="ECO:0000256" key="1">
    <source>
        <dbReference type="ARBA" id="ARBA00022485"/>
    </source>
</evidence>
<feature type="domain" description="4Fe-4S ferredoxin-type" evidence="2">
    <location>
        <begin position="177"/>
        <end position="206"/>
    </location>
</feature>
<protein>
    <submittedName>
        <fullName evidence="3">Iron-sulfur cluster-binding protein</fullName>
    </submittedName>
</protein>
<keyword evidence="1" id="KW-0004">4Fe-4S</keyword>
<dbReference type="PROSITE" id="PS00198">
    <property type="entry name" value="4FE4S_FER_1"/>
    <property type="match status" value="1"/>
</dbReference>
<keyword evidence="1" id="KW-0479">Metal-binding</keyword>
<dbReference type="AlphaFoldDB" id="A0A3B1D434"/>
<dbReference type="GO" id="GO:0052693">
    <property type="term" value="F:epoxyqueuosine reductase activity"/>
    <property type="evidence" value="ECO:0007669"/>
    <property type="project" value="TreeGrafter"/>
</dbReference>
<reference evidence="3" key="1">
    <citation type="submission" date="2018-06" db="EMBL/GenBank/DDBJ databases">
        <authorList>
            <person name="Zhirakovskaya E."/>
        </authorList>
    </citation>
    <scope>NUCLEOTIDE SEQUENCE</scope>
</reference>
<dbReference type="GO" id="GO:0051539">
    <property type="term" value="F:4 iron, 4 sulfur cluster binding"/>
    <property type="evidence" value="ECO:0007669"/>
    <property type="project" value="UniProtKB-KW"/>
</dbReference>
<dbReference type="SUPFAM" id="SSF55718">
    <property type="entry name" value="SCP-like"/>
    <property type="match status" value="1"/>
</dbReference>
<accession>A0A3B1D434</accession>
<dbReference type="InterPro" id="IPR003033">
    <property type="entry name" value="SCP2_sterol-bd_dom"/>
</dbReference>
<dbReference type="PROSITE" id="PS51379">
    <property type="entry name" value="4FE4S_FER_2"/>
    <property type="match status" value="1"/>
</dbReference>
<proteinExistence type="predicted"/>
<dbReference type="Gene3D" id="3.30.70.3270">
    <property type="match status" value="1"/>
</dbReference>
<dbReference type="Pfam" id="PF02036">
    <property type="entry name" value="SCP2"/>
    <property type="match status" value="1"/>
</dbReference>
<dbReference type="SUPFAM" id="SSF46548">
    <property type="entry name" value="alpha-helical ferredoxin"/>
    <property type="match status" value="1"/>
</dbReference>
<dbReference type="Pfam" id="PF00037">
    <property type="entry name" value="Fer4"/>
    <property type="match status" value="1"/>
</dbReference>
<dbReference type="PANTHER" id="PTHR30002:SF4">
    <property type="entry name" value="EPOXYQUEUOSINE REDUCTASE"/>
    <property type="match status" value="1"/>
</dbReference>
<dbReference type="InterPro" id="IPR017896">
    <property type="entry name" value="4Fe4S_Fe-S-bd"/>
</dbReference>
<evidence type="ECO:0000259" key="2">
    <source>
        <dbReference type="PROSITE" id="PS51379"/>
    </source>
</evidence>
<dbReference type="PANTHER" id="PTHR30002">
    <property type="entry name" value="EPOXYQUEUOSINE REDUCTASE"/>
    <property type="match status" value="1"/>
</dbReference>
<dbReference type="GO" id="GO:0008616">
    <property type="term" value="P:tRNA queuosine(34) biosynthetic process"/>
    <property type="evidence" value="ECO:0007669"/>
    <property type="project" value="InterPro"/>
</dbReference>
<sequence>MPTNSKVEKDPKIQTRKPLSANWLKKICLEEGAADMGVIEIDRPALDAEREGIRHVFPRARTVISLVQTMNRENIQSPARYVANDEFHKTIEDITQIARRIVKRLNRHKVRGVVPTVGFPMDMDRWGTLKIWDVSHKLMAEEAGMGRMGKNRNVIHPKFGNFILLESILIDHEMDVYDRPLDYNPCVTCNLCVSACPVGAIHSNWEFDFSACYNHNYREFMGGFQDWTEQLVAAKNVTQYRKKVRDSETMSIWQSLSFGANYKAAYCMAVCPAGEDVMPLYQEDKKKYVNNIVKPLMDRPEPVYVRAGTTAEKVAAKNPHKEIRHIQTPFRPTSLTGFINGIKIAFNREKAEGLNLRIHFKFTGAEKRLLTVALAERKISVEEGHQGIADLKVEADTGTWLKIAGREISSFWPVLTRKLKISGNPMRLMQFQNCIEN</sequence>